<feature type="transmembrane region" description="Helical" evidence="5">
    <location>
        <begin position="449"/>
        <end position="468"/>
    </location>
</feature>
<evidence type="ECO:0000313" key="7">
    <source>
        <dbReference type="EMBL" id="KAL2782580.1"/>
    </source>
</evidence>
<accession>A0ABR4FH72</accession>
<dbReference type="Pfam" id="PF07690">
    <property type="entry name" value="MFS_1"/>
    <property type="match status" value="1"/>
</dbReference>
<evidence type="ECO:0000256" key="5">
    <source>
        <dbReference type="SAM" id="Phobius"/>
    </source>
</evidence>
<evidence type="ECO:0000256" key="3">
    <source>
        <dbReference type="ARBA" id="ARBA00022989"/>
    </source>
</evidence>
<protein>
    <submittedName>
        <fullName evidence="7">Major facilitator superfamily domain-containing protein</fullName>
    </submittedName>
</protein>
<feature type="transmembrane region" description="Helical" evidence="5">
    <location>
        <begin position="381"/>
        <end position="406"/>
    </location>
</feature>
<feature type="transmembrane region" description="Helical" evidence="5">
    <location>
        <begin position="80"/>
        <end position="98"/>
    </location>
</feature>
<evidence type="ECO:0000256" key="2">
    <source>
        <dbReference type="ARBA" id="ARBA00022692"/>
    </source>
</evidence>
<dbReference type="PANTHER" id="PTHR23502:SF160">
    <property type="entry name" value="MAJOR FACILITATOR SUPERFAMILY (MFS) PROFILE DOMAIN-CONTAINING PROTEIN-RELATED"/>
    <property type="match status" value="1"/>
</dbReference>
<name>A0ABR4FH72_9EURO</name>
<dbReference type="Gene3D" id="1.20.1250.20">
    <property type="entry name" value="MFS general substrate transporter like domains"/>
    <property type="match status" value="1"/>
</dbReference>
<feature type="transmembrane region" description="Helical" evidence="5">
    <location>
        <begin position="274"/>
        <end position="292"/>
    </location>
</feature>
<feature type="transmembrane region" description="Helical" evidence="5">
    <location>
        <begin position="54"/>
        <end position="73"/>
    </location>
</feature>
<dbReference type="EMBL" id="JBFTWV010000382">
    <property type="protein sequence ID" value="KAL2782580.1"/>
    <property type="molecule type" value="Genomic_DNA"/>
</dbReference>
<feature type="transmembrane region" description="Helical" evidence="5">
    <location>
        <begin position="354"/>
        <end position="375"/>
    </location>
</feature>
<proteinExistence type="predicted"/>
<gene>
    <name evidence="7" type="ORF">BJX66DRAFT_331107</name>
</gene>
<keyword evidence="4 5" id="KW-0472">Membrane</keyword>
<dbReference type="InterPro" id="IPR020846">
    <property type="entry name" value="MFS_dom"/>
</dbReference>
<keyword evidence="3 5" id="KW-1133">Transmembrane helix</keyword>
<dbReference type="Proteomes" id="UP001610563">
    <property type="component" value="Unassembled WGS sequence"/>
</dbReference>
<evidence type="ECO:0000313" key="8">
    <source>
        <dbReference type="Proteomes" id="UP001610563"/>
    </source>
</evidence>
<comment type="caution">
    <text evidence="7">The sequence shown here is derived from an EMBL/GenBank/DDBJ whole genome shotgun (WGS) entry which is preliminary data.</text>
</comment>
<feature type="transmembrane region" description="Helical" evidence="5">
    <location>
        <begin position="164"/>
        <end position="186"/>
    </location>
</feature>
<sequence>MSVSQTLPFHRRTLALFGVNVFIFAGNMFAAGPATTFGSLAKDFGVPFSQLADLITYPALLLGLANLFWVPTALCIGKRWAIIVSMIIALAGAIWSSVAQTYNQLLASRIVASFGAGSVESIGPSIIADLVSPRYYATAMACYLSGGSQLGPLVAGYVSAAKGWRWFFVTCVIVIAVDLVVIFFLLPETLFDPDYPPSTMGMAPADEDPNKATVSRVEHSTGFESSVGHAAHNDPRLGSGLLHLSITERAKQSGIWRYWLRTFVQPLSLAGRPAIFYSSLTYGIMLGSVIAVSTLSPQLFSPPPYHFSEISLGLLSSASFIGLLLTFPVAGPLTDKLACLLDTRSGEHRPRHRLPALIAPFLICPPGIICFGSSVSRHHHYVLPALGSAMLSTGLTLVPSVTMSYVAEVYADTNGQAFVAINALKNVIGFGFAKGSYQWMERVGVENMFFTMAGVEWAVLGLGVFLYFPRILSCCRT</sequence>
<feature type="transmembrane region" description="Helical" evidence="5">
    <location>
        <begin position="418"/>
        <end position="437"/>
    </location>
</feature>
<evidence type="ECO:0000259" key="6">
    <source>
        <dbReference type="PROSITE" id="PS50850"/>
    </source>
</evidence>
<comment type="subcellular location">
    <subcellularLocation>
        <location evidence="1">Membrane</location>
        <topology evidence="1">Multi-pass membrane protein</topology>
    </subcellularLocation>
</comment>
<keyword evidence="8" id="KW-1185">Reference proteome</keyword>
<feature type="transmembrane region" description="Helical" evidence="5">
    <location>
        <begin position="12"/>
        <end position="34"/>
    </location>
</feature>
<keyword evidence="2 5" id="KW-0812">Transmembrane</keyword>
<evidence type="ECO:0000256" key="1">
    <source>
        <dbReference type="ARBA" id="ARBA00004141"/>
    </source>
</evidence>
<organism evidence="7 8">
    <name type="scientific">Aspergillus keveii</name>
    <dbReference type="NCBI Taxonomy" id="714993"/>
    <lineage>
        <taxon>Eukaryota</taxon>
        <taxon>Fungi</taxon>
        <taxon>Dikarya</taxon>
        <taxon>Ascomycota</taxon>
        <taxon>Pezizomycotina</taxon>
        <taxon>Eurotiomycetes</taxon>
        <taxon>Eurotiomycetidae</taxon>
        <taxon>Eurotiales</taxon>
        <taxon>Aspergillaceae</taxon>
        <taxon>Aspergillus</taxon>
        <taxon>Aspergillus subgen. Nidulantes</taxon>
    </lineage>
</organism>
<feature type="transmembrane region" description="Helical" evidence="5">
    <location>
        <begin position="312"/>
        <end position="333"/>
    </location>
</feature>
<evidence type="ECO:0000256" key="4">
    <source>
        <dbReference type="ARBA" id="ARBA00023136"/>
    </source>
</evidence>
<dbReference type="SUPFAM" id="SSF103473">
    <property type="entry name" value="MFS general substrate transporter"/>
    <property type="match status" value="1"/>
</dbReference>
<dbReference type="InterPro" id="IPR011701">
    <property type="entry name" value="MFS"/>
</dbReference>
<dbReference type="InterPro" id="IPR036259">
    <property type="entry name" value="MFS_trans_sf"/>
</dbReference>
<dbReference type="PROSITE" id="PS50850">
    <property type="entry name" value="MFS"/>
    <property type="match status" value="1"/>
</dbReference>
<dbReference type="PANTHER" id="PTHR23502">
    <property type="entry name" value="MAJOR FACILITATOR SUPERFAMILY"/>
    <property type="match status" value="1"/>
</dbReference>
<reference evidence="7 8" key="1">
    <citation type="submission" date="2024-07" db="EMBL/GenBank/DDBJ databases">
        <title>Section-level genome sequencing and comparative genomics of Aspergillus sections Usti and Cavernicolus.</title>
        <authorList>
            <consortium name="Lawrence Berkeley National Laboratory"/>
            <person name="Nybo J.L."/>
            <person name="Vesth T.C."/>
            <person name="Theobald S."/>
            <person name="Frisvad J.C."/>
            <person name="Larsen T.O."/>
            <person name="Kjaerboelling I."/>
            <person name="Rothschild-Mancinelli K."/>
            <person name="Lyhne E.K."/>
            <person name="Kogle M.E."/>
            <person name="Barry K."/>
            <person name="Clum A."/>
            <person name="Na H."/>
            <person name="Ledsgaard L."/>
            <person name="Lin J."/>
            <person name="Lipzen A."/>
            <person name="Kuo A."/>
            <person name="Riley R."/>
            <person name="Mondo S."/>
            <person name="Labutti K."/>
            <person name="Haridas S."/>
            <person name="Pangalinan J."/>
            <person name="Salamov A.A."/>
            <person name="Simmons B.A."/>
            <person name="Magnuson J.K."/>
            <person name="Chen J."/>
            <person name="Drula E."/>
            <person name="Henrissat B."/>
            <person name="Wiebenga A."/>
            <person name="Lubbers R.J."/>
            <person name="Gomes A.C."/>
            <person name="Makela M.R."/>
            <person name="Stajich J."/>
            <person name="Grigoriev I.V."/>
            <person name="Mortensen U.H."/>
            <person name="De Vries R.P."/>
            <person name="Baker S.E."/>
            <person name="Andersen M.R."/>
        </authorList>
    </citation>
    <scope>NUCLEOTIDE SEQUENCE [LARGE SCALE GENOMIC DNA]</scope>
    <source>
        <strain evidence="7 8">CBS 209.92</strain>
    </source>
</reference>
<feature type="domain" description="Major facilitator superfamily (MFS) profile" evidence="6">
    <location>
        <begin position="13"/>
        <end position="472"/>
    </location>
</feature>